<dbReference type="RefSeq" id="XP_067695898.1">
    <property type="nucleotide sequence ID" value="XM_067839566.1"/>
</dbReference>
<gene>
    <name evidence="1" type="ORF">CUR178_07931</name>
</gene>
<dbReference type="KEGG" id="lenr:94175076"/>
<evidence type="ECO:0000313" key="2">
    <source>
        <dbReference type="Proteomes" id="UP000674179"/>
    </source>
</evidence>
<proteinExistence type="predicted"/>
<dbReference type="AlphaFoldDB" id="A0A836H840"/>
<comment type="caution">
    <text evidence="1">The sequence shown here is derived from an EMBL/GenBank/DDBJ whole genome shotgun (WGS) entry which is preliminary data.</text>
</comment>
<accession>A0A836H840</accession>
<reference evidence="1 2" key="1">
    <citation type="submission" date="2021-02" db="EMBL/GenBank/DDBJ databases">
        <title>Leishmania (Mundinia) enrietti genome sequencing and assembly.</title>
        <authorList>
            <person name="Almutairi H."/>
            <person name="Gatherer D."/>
        </authorList>
    </citation>
    <scope>NUCLEOTIDE SEQUENCE [LARGE SCALE GENOMIC DNA]</scope>
    <source>
        <strain evidence="1">CUR178</strain>
    </source>
</reference>
<dbReference type="GeneID" id="94175076"/>
<name>A0A836H840_LEIEN</name>
<protein>
    <submittedName>
        <fullName evidence="1">Uncharacterized protein</fullName>
    </submittedName>
</protein>
<dbReference type="EMBL" id="JAFHKP010000004">
    <property type="protein sequence ID" value="KAG5486564.1"/>
    <property type="molecule type" value="Genomic_DNA"/>
</dbReference>
<dbReference type="Proteomes" id="UP000674179">
    <property type="component" value="Chromosome 4"/>
</dbReference>
<keyword evidence="2" id="KW-1185">Reference proteome</keyword>
<organism evidence="1 2">
    <name type="scientific">Leishmania enriettii</name>
    <dbReference type="NCBI Taxonomy" id="5663"/>
    <lineage>
        <taxon>Eukaryota</taxon>
        <taxon>Discoba</taxon>
        <taxon>Euglenozoa</taxon>
        <taxon>Kinetoplastea</taxon>
        <taxon>Metakinetoplastina</taxon>
        <taxon>Trypanosomatida</taxon>
        <taxon>Trypanosomatidae</taxon>
        <taxon>Leishmaniinae</taxon>
        <taxon>Leishmania</taxon>
    </lineage>
</organism>
<sequence length="885" mass="92080">MGLRCASEGLYALCIRQDHSYVSSLLHDSSVRAIGGHFTASYAATPLRLRVAREWSIFSVTAATVSSGSDNIVAITQSSNAELLVTGTAIGVRGVPVLFAFAPPSAQTLMRPYGSSNAAAASSAAEGTVTTSSVPWTWSDGCAAVPEEWDPVTGMSLVSASVSSTGSEDGLLLTAPWRNAHDGVLRVDAAYVSRVEWDAANVGSVAAADTNSTTVSPGYTDPLQSYALCYSADGGLSFRAAGTAARTSSRSLAAVVVPPPITSLSCNRTAAAHPTQRQLGWFADSATATTVRVQYLYTSAGADASITSSPHVVSCTRGDGTESMAYPTRPPTYTYAWTNAFVGNGIGPASGRRLPTVTATAADVPAIAAAVALVRISRYGARCDGAVAMSSNFTPLYSTTVSGAGARNASAATAASPLAMSIFLMNLQYGGVWSTAGTAAVAAWREAQTAERVAQFERRNPALSQEAWVNQTVALWARYEDVPAPPLNGQSILGRATDAATAASRGTGESLVVCRSVDGTHFYSADVARAAALTPEARAQQRVVIAAPATESSSTTTVTHVSPRPLYLRAVVAPTTGNVIANSTAPSLSRPFLWMREVSMVMELLPRPTAATIPTSIPAAGSDSPYLDDTSASLALFQEAMAAALGVDLSVVTVQLHMSAFVDLPKAVESAAVAAVQARHSAAGTVGVLQMPATDLTHSTTADTSPSLQPLLLPTYAQVLSISADAMAHNATANTSTLSAAPELLNRSVELLRNDASGPALLAKLARSHDAVAALSLSSLTVNFTLRNGVNLHDASTTMSAVLPSSSAQEVVWRRLFLSIPHCTLRPSPVRDDRDKGAASKVKWWIIPLLLVVPGTLVLGTHHVYKKYLKPADDPSVEPVVENVQ</sequence>
<dbReference type="OrthoDB" id="271173at2759"/>
<evidence type="ECO:0000313" key="1">
    <source>
        <dbReference type="EMBL" id="KAG5486564.1"/>
    </source>
</evidence>